<gene>
    <name evidence="2" type="ORF">NBH21_08175</name>
</gene>
<feature type="transmembrane region" description="Helical" evidence="1">
    <location>
        <begin position="354"/>
        <end position="372"/>
    </location>
</feature>
<dbReference type="EMBL" id="JAMXLX010000002">
    <property type="protein sequence ID" value="MCO5956740.1"/>
    <property type="molecule type" value="Genomic_DNA"/>
</dbReference>
<feature type="transmembrane region" description="Helical" evidence="1">
    <location>
        <begin position="292"/>
        <end position="313"/>
    </location>
</feature>
<feature type="transmembrane region" description="Helical" evidence="1">
    <location>
        <begin position="201"/>
        <end position="222"/>
    </location>
</feature>
<feature type="transmembrane region" description="Helical" evidence="1">
    <location>
        <begin position="384"/>
        <end position="402"/>
    </location>
</feature>
<accession>A0AAJ1BUS6</accession>
<keyword evidence="1" id="KW-0472">Membrane</keyword>
<feature type="transmembrane region" description="Helical" evidence="1">
    <location>
        <begin position="170"/>
        <end position="195"/>
    </location>
</feature>
<dbReference type="RefSeq" id="WP_250915972.1">
    <property type="nucleotide sequence ID" value="NZ_JAMXLX010000002.1"/>
</dbReference>
<comment type="caution">
    <text evidence="2">The sequence shown here is derived from an EMBL/GenBank/DDBJ whole genome shotgun (WGS) entry which is preliminary data.</text>
</comment>
<evidence type="ECO:0000313" key="3">
    <source>
        <dbReference type="Proteomes" id="UP001155380"/>
    </source>
</evidence>
<feature type="transmembrane region" description="Helical" evidence="1">
    <location>
        <begin position="141"/>
        <end position="158"/>
    </location>
</feature>
<feature type="transmembrane region" description="Helical" evidence="1">
    <location>
        <begin position="229"/>
        <end position="251"/>
    </location>
</feature>
<evidence type="ECO:0000256" key="1">
    <source>
        <dbReference type="SAM" id="Phobius"/>
    </source>
</evidence>
<keyword evidence="1" id="KW-1133">Transmembrane helix</keyword>
<protein>
    <submittedName>
        <fullName evidence="2">Uncharacterized protein</fullName>
    </submittedName>
</protein>
<feature type="transmembrane region" description="Helical" evidence="1">
    <location>
        <begin position="263"/>
        <end position="285"/>
    </location>
</feature>
<feature type="transmembrane region" description="Helical" evidence="1">
    <location>
        <begin position="12"/>
        <end position="32"/>
    </location>
</feature>
<organism evidence="2 3">
    <name type="scientific">Ciceribacter sichuanensis</name>
    <dbReference type="NCBI Taxonomy" id="2949647"/>
    <lineage>
        <taxon>Bacteria</taxon>
        <taxon>Pseudomonadati</taxon>
        <taxon>Pseudomonadota</taxon>
        <taxon>Alphaproteobacteria</taxon>
        <taxon>Hyphomicrobiales</taxon>
        <taxon>Rhizobiaceae</taxon>
        <taxon>Ciceribacter</taxon>
    </lineage>
</organism>
<dbReference type="AlphaFoldDB" id="A0AAJ1BUS6"/>
<evidence type="ECO:0000313" key="2">
    <source>
        <dbReference type="EMBL" id="MCO5956740.1"/>
    </source>
</evidence>
<keyword evidence="1" id="KW-0812">Transmembrane</keyword>
<feature type="transmembrane region" description="Helical" evidence="1">
    <location>
        <begin position="433"/>
        <end position="453"/>
    </location>
</feature>
<name>A0AAJ1BUS6_9HYPH</name>
<reference evidence="2" key="1">
    <citation type="submission" date="2022-06" db="EMBL/GenBank/DDBJ databases">
        <authorList>
            <person name="Sun Q."/>
        </authorList>
    </citation>
    <scope>NUCLEOTIDE SEQUENCE</scope>
    <source>
        <strain evidence="2">S101</strain>
    </source>
</reference>
<sequence>MVLQVGDGGRTGLTRGLFFLSLISIGFLLIFLDGLDGRFERIDVDDALRRIEVLQLLADGRWFDRTLDVIRMPDAYVSPWSRLVDLPYVLLTWMIEPFTGREVAAKYAFLVWPPVMFVVFGLLFSASLFRLTSNISGRVPFWQLVAMVMIGAPAVSEFEPGRIDHHNAQILLLLLFVYGALRGDLAGGVLAGVAIAVSPMIGLECLPLVAVGAVAVVMVWCVRGVAMRGVTLAFLFSCALTTPLLGSLLVGTDGILATQCDSFSAPFAFVLTVMPLGAAVVVLLLPSRAGSGMRLFAMIGVGLPIALCAPALFGECLAGPYSIIDPVSQRYWFSTVAQEGGIGTILAAGHGVEVLRLALLALVIILAAVGLVRESGADIGRRGIAWCIAASALLLALAMFRYTPIATSVGPLFLPLAFRETVHLWRDARKGRLALGLAVVGLIGLAASGAANAMSSAATKLNIVDYMNADSCEGEGLSDLDQLSRGRILAPPGVAMAIASRMQPGISVAGIPFHRASPGLRRTYEALTSEDPQVRREALAPFDYVAVCRRTLPAEGERAPLFRALAGGEDWPGMTGVGDGKSAFRLFRIEHDTLR</sequence>
<dbReference type="Proteomes" id="UP001155380">
    <property type="component" value="Unassembled WGS sequence"/>
</dbReference>
<feature type="transmembrane region" description="Helical" evidence="1">
    <location>
        <begin position="107"/>
        <end position="129"/>
    </location>
</feature>
<proteinExistence type="predicted"/>